<dbReference type="Proteomes" id="UP001054902">
    <property type="component" value="Unassembled WGS sequence"/>
</dbReference>
<keyword evidence="4" id="KW-1185">Reference proteome</keyword>
<organism evidence="3 4">
    <name type="scientific">Chaetoceros tenuissimus</name>
    <dbReference type="NCBI Taxonomy" id="426638"/>
    <lineage>
        <taxon>Eukaryota</taxon>
        <taxon>Sar</taxon>
        <taxon>Stramenopiles</taxon>
        <taxon>Ochrophyta</taxon>
        <taxon>Bacillariophyta</taxon>
        <taxon>Coscinodiscophyceae</taxon>
        <taxon>Chaetocerotophycidae</taxon>
        <taxon>Chaetocerotales</taxon>
        <taxon>Chaetocerotaceae</taxon>
        <taxon>Chaetoceros</taxon>
    </lineage>
</organism>
<evidence type="ECO:0000256" key="2">
    <source>
        <dbReference type="SAM" id="Phobius"/>
    </source>
</evidence>
<keyword evidence="2" id="KW-0812">Transmembrane</keyword>
<protein>
    <submittedName>
        <fullName evidence="3">Uncharacterized protein</fullName>
    </submittedName>
</protein>
<feature type="transmembrane region" description="Helical" evidence="2">
    <location>
        <begin position="160"/>
        <end position="178"/>
    </location>
</feature>
<gene>
    <name evidence="3" type="ORF">CTEN210_00866</name>
</gene>
<evidence type="ECO:0000256" key="1">
    <source>
        <dbReference type="SAM" id="MobiDB-lite"/>
    </source>
</evidence>
<feature type="region of interest" description="Disordered" evidence="1">
    <location>
        <begin position="186"/>
        <end position="209"/>
    </location>
</feature>
<sequence length="209" mass="23458">MIVAPVYTDEYGCVSESFEVNSPSSSITLIADLPDIGSIYCSGQYYVTSTHNFFLNHTSSIDIDNLPEKYFPRLYSCSTCRDASDAHLCTLVWDYEKCCGYDFETDQCREVESKPFSFGNVCEKCNVANINDIGGDETDDCSTRSLCPFYSDHSIKRTPAVLAAGAAFTMIVMICYVYRRKNATDAQNQEQDEEESRLTETTSFCSETQ</sequence>
<comment type="caution">
    <text evidence="3">The sequence shown here is derived from an EMBL/GenBank/DDBJ whole genome shotgun (WGS) entry which is preliminary data.</text>
</comment>
<keyword evidence="2" id="KW-1133">Transmembrane helix</keyword>
<keyword evidence="2" id="KW-0472">Membrane</keyword>
<dbReference type="EMBL" id="BLLK01000019">
    <property type="protein sequence ID" value="GFH44392.1"/>
    <property type="molecule type" value="Genomic_DNA"/>
</dbReference>
<proteinExistence type="predicted"/>
<reference evidence="3 4" key="1">
    <citation type="journal article" date="2021" name="Sci. Rep.">
        <title>The genome of the diatom Chaetoceros tenuissimus carries an ancient integrated fragment of an extant virus.</title>
        <authorList>
            <person name="Hongo Y."/>
            <person name="Kimura K."/>
            <person name="Takaki Y."/>
            <person name="Yoshida Y."/>
            <person name="Baba S."/>
            <person name="Kobayashi G."/>
            <person name="Nagasaki K."/>
            <person name="Hano T."/>
            <person name="Tomaru Y."/>
        </authorList>
    </citation>
    <scope>NUCLEOTIDE SEQUENCE [LARGE SCALE GENOMIC DNA]</scope>
    <source>
        <strain evidence="3 4">NIES-3715</strain>
    </source>
</reference>
<dbReference type="AlphaFoldDB" id="A0AAD3CE21"/>
<evidence type="ECO:0000313" key="4">
    <source>
        <dbReference type="Proteomes" id="UP001054902"/>
    </source>
</evidence>
<name>A0AAD3CE21_9STRA</name>
<accession>A0AAD3CE21</accession>
<evidence type="ECO:0000313" key="3">
    <source>
        <dbReference type="EMBL" id="GFH44392.1"/>
    </source>
</evidence>
<feature type="compositionally biased region" description="Polar residues" evidence="1">
    <location>
        <begin position="199"/>
        <end position="209"/>
    </location>
</feature>